<dbReference type="CDD" id="cd01948">
    <property type="entry name" value="EAL"/>
    <property type="match status" value="1"/>
</dbReference>
<dbReference type="CDD" id="cd06225">
    <property type="entry name" value="HAMP"/>
    <property type="match status" value="1"/>
</dbReference>
<reference evidence="4" key="1">
    <citation type="submission" date="2022-10" db="EMBL/GenBank/DDBJ databases">
        <title>Description of microaerobic benzene degrading bacteria.</title>
        <authorList>
            <person name="Bedics A."/>
            <person name="Tancsics A."/>
            <person name="Banerjee S."/>
        </authorList>
    </citation>
    <scope>NUCLEOTIDE SEQUENCE</scope>
    <source>
        <strain evidence="4">D2M1</strain>
    </source>
</reference>
<evidence type="ECO:0000259" key="3">
    <source>
        <dbReference type="PROSITE" id="PS50887"/>
    </source>
</evidence>
<dbReference type="InterPro" id="IPR001633">
    <property type="entry name" value="EAL_dom"/>
</dbReference>
<dbReference type="Pfam" id="PF00990">
    <property type="entry name" value="GGDEF"/>
    <property type="match status" value="1"/>
</dbReference>
<protein>
    <submittedName>
        <fullName evidence="4">EAL domain-containing protein</fullName>
    </submittedName>
</protein>
<organism evidence="4 5">
    <name type="scientific">Acidovorax benzenivorans</name>
    <dbReference type="NCBI Taxonomy" id="2987520"/>
    <lineage>
        <taxon>Bacteria</taxon>
        <taxon>Pseudomonadati</taxon>
        <taxon>Pseudomonadota</taxon>
        <taxon>Betaproteobacteria</taxon>
        <taxon>Burkholderiales</taxon>
        <taxon>Comamonadaceae</taxon>
        <taxon>Acidovorax</taxon>
    </lineage>
</organism>
<dbReference type="Gene3D" id="6.20.270.20">
    <property type="entry name" value="LapD/MoxY periplasmic domain"/>
    <property type="match status" value="1"/>
</dbReference>
<evidence type="ECO:0000259" key="2">
    <source>
        <dbReference type="PROSITE" id="PS50885"/>
    </source>
</evidence>
<dbReference type="InterPro" id="IPR035919">
    <property type="entry name" value="EAL_sf"/>
</dbReference>
<dbReference type="InterPro" id="IPR003660">
    <property type="entry name" value="HAMP_dom"/>
</dbReference>
<dbReference type="Gene3D" id="3.30.70.270">
    <property type="match status" value="1"/>
</dbReference>
<dbReference type="InterPro" id="IPR042461">
    <property type="entry name" value="LapD_MoxY_peri_C"/>
</dbReference>
<dbReference type="PROSITE" id="PS50887">
    <property type="entry name" value="GGDEF"/>
    <property type="match status" value="1"/>
</dbReference>
<dbReference type="InterPro" id="IPR043128">
    <property type="entry name" value="Rev_trsase/Diguanyl_cyclase"/>
</dbReference>
<dbReference type="SMART" id="SM00267">
    <property type="entry name" value="GGDEF"/>
    <property type="match status" value="1"/>
</dbReference>
<dbReference type="InterPro" id="IPR029787">
    <property type="entry name" value="Nucleotide_cyclase"/>
</dbReference>
<dbReference type="Pfam" id="PF00672">
    <property type="entry name" value="HAMP"/>
    <property type="match status" value="1"/>
</dbReference>
<dbReference type="InterPro" id="IPR000160">
    <property type="entry name" value="GGDEF_dom"/>
</dbReference>
<dbReference type="PANTHER" id="PTHR33121">
    <property type="entry name" value="CYCLIC DI-GMP PHOSPHODIESTERASE PDEF"/>
    <property type="match status" value="1"/>
</dbReference>
<dbReference type="InterPro" id="IPR050706">
    <property type="entry name" value="Cyclic-di-GMP_PDE-like"/>
</dbReference>
<dbReference type="RefSeq" id="WP_274114666.1">
    <property type="nucleotide sequence ID" value="NZ_JAPCKI010000025.1"/>
</dbReference>
<dbReference type="Gene3D" id="3.30.110.200">
    <property type="match status" value="1"/>
</dbReference>
<feature type="domain" description="EAL" evidence="1">
    <location>
        <begin position="404"/>
        <end position="637"/>
    </location>
</feature>
<evidence type="ECO:0000313" key="5">
    <source>
        <dbReference type="Proteomes" id="UP001148932"/>
    </source>
</evidence>
<dbReference type="InterPro" id="IPR032244">
    <property type="entry name" value="LapD_MoxY_N"/>
</dbReference>
<dbReference type="PROSITE" id="PS50885">
    <property type="entry name" value="HAMP"/>
    <property type="match status" value="1"/>
</dbReference>
<dbReference type="EMBL" id="JAPCKI010000025">
    <property type="protein sequence ID" value="MDD2180581.1"/>
    <property type="molecule type" value="Genomic_DNA"/>
</dbReference>
<sequence length="637" mass="69118">MSLTKQLWLAIGLVMALAFGGSMLVSVLSARHYLQQQLQVKNIDNATSLALALSQLDKDPVTVELQVAAQFDAGHYRFIRIVSPTGQTLVERSFSGSLQGAPAWFARLIPMNAEPGRAQIQDGWKQYGTLTLASHDQYAYQSLWTGTLELLAWFVLGSVVAGGIGTLAVKRITKPLRDVVAQAEAIADRRFIKIAEPSTPELRSVARGMNDMVTRLRSMFGEEAARLDGLRKKVNRDAVTGLSSRDYFLSHLQEALEGEQFLSAGSLVILRLTDLEGLNNQLGHQKADALLKHLGTVLYKSGEGKPGQRAGRLKGGEFGVLCPSTPSPQDAAQDIFAALSSQWLPHWSAIVPDLFHMGAVGYRRQEPVGELFSRADEALARAASLGPNSMYVDEGTHAADARPAEQWRTLLTEAVSGGRLQLAFYPVVDGSGDGAIHQEGVIRLVADASGALLSAGDFMPMAAHLNLTAPIDLRVVRLAIDHLRSSAGDIAVNLSAETIADFRFRNELTQLLHAYPDMCARLLFEVPEYGVFRAFDAFKELAHTLQQLGCRVGIEYFGQRFTEGNKLADLGLDYIKVHPSYVRGIGDNLGNQEFLRGLCNIAHAIGIQVIALGVESRDDLPLLASLGFDGATGPGIR</sequence>
<evidence type="ECO:0000313" key="4">
    <source>
        <dbReference type="EMBL" id="MDD2180581.1"/>
    </source>
</evidence>
<gene>
    <name evidence="4" type="ORF">OIN59_24360</name>
</gene>
<feature type="domain" description="GGDEF" evidence="3">
    <location>
        <begin position="263"/>
        <end position="395"/>
    </location>
</feature>
<dbReference type="Pfam" id="PF00563">
    <property type="entry name" value="EAL"/>
    <property type="match status" value="1"/>
</dbReference>
<name>A0ABT5S3R1_9BURK</name>
<dbReference type="Proteomes" id="UP001148932">
    <property type="component" value="Unassembled WGS sequence"/>
</dbReference>
<dbReference type="SUPFAM" id="SSF55073">
    <property type="entry name" value="Nucleotide cyclase"/>
    <property type="match status" value="1"/>
</dbReference>
<dbReference type="SMART" id="SM00304">
    <property type="entry name" value="HAMP"/>
    <property type="match status" value="1"/>
</dbReference>
<dbReference type="PROSITE" id="PS50883">
    <property type="entry name" value="EAL"/>
    <property type="match status" value="1"/>
</dbReference>
<feature type="domain" description="HAMP" evidence="2">
    <location>
        <begin position="170"/>
        <end position="221"/>
    </location>
</feature>
<accession>A0ABT5S3R1</accession>
<dbReference type="SUPFAM" id="SSF141868">
    <property type="entry name" value="EAL domain-like"/>
    <property type="match status" value="1"/>
</dbReference>
<dbReference type="Gene3D" id="3.20.20.450">
    <property type="entry name" value="EAL domain"/>
    <property type="match status" value="1"/>
</dbReference>
<dbReference type="Pfam" id="PF16448">
    <property type="entry name" value="LapD_MoxY_N"/>
    <property type="match status" value="1"/>
</dbReference>
<dbReference type="SMART" id="SM00052">
    <property type="entry name" value="EAL"/>
    <property type="match status" value="1"/>
</dbReference>
<evidence type="ECO:0000259" key="1">
    <source>
        <dbReference type="PROSITE" id="PS50883"/>
    </source>
</evidence>
<comment type="caution">
    <text evidence="4">The sequence shown here is derived from an EMBL/GenBank/DDBJ whole genome shotgun (WGS) entry which is preliminary data.</text>
</comment>
<proteinExistence type="predicted"/>
<keyword evidence="5" id="KW-1185">Reference proteome</keyword>
<dbReference type="PANTHER" id="PTHR33121:SF23">
    <property type="entry name" value="CYCLIC DI-GMP PHOSPHODIESTERASE PDEB"/>
    <property type="match status" value="1"/>
</dbReference>